<feature type="domain" description="Alpha/beta hydrolase fold-3" evidence="3">
    <location>
        <begin position="75"/>
        <end position="293"/>
    </location>
</feature>
<dbReference type="InterPro" id="IPR050466">
    <property type="entry name" value="Carboxylest/Gibb_receptor"/>
</dbReference>
<dbReference type="Proteomes" id="UP000593562">
    <property type="component" value="Unassembled WGS sequence"/>
</dbReference>
<name>A0A7J7DYR0_TRIWF</name>
<evidence type="ECO:0000256" key="1">
    <source>
        <dbReference type="ARBA" id="ARBA00010515"/>
    </source>
</evidence>
<evidence type="ECO:0000259" key="3">
    <source>
        <dbReference type="Pfam" id="PF07859"/>
    </source>
</evidence>
<comment type="similarity">
    <text evidence="1">Belongs to the 'GDXG' lipolytic enzyme family.</text>
</comment>
<accession>A0A7J7DYR0</accession>
<evidence type="ECO:0000313" key="5">
    <source>
        <dbReference type="Proteomes" id="UP000593562"/>
    </source>
</evidence>
<dbReference type="InterPro" id="IPR013094">
    <property type="entry name" value="AB_hydrolase_3"/>
</dbReference>
<comment type="caution">
    <text evidence="4">The sequence shown here is derived from an EMBL/GenBank/DDBJ whole genome shotgun (WGS) entry which is preliminary data.</text>
</comment>
<dbReference type="SUPFAM" id="SSF53474">
    <property type="entry name" value="alpha/beta-Hydrolases"/>
    <property type="match status" value="1"/>
</dbReference>
<dbReference type="PROSITE" id="PS01174">
    <property type="entry name" value="LIPASE_GDXG_SER"/>
    <property type="match status" value="1"/>
</dbReference>
<dbReference type="GO" id="GO:0016787">
    <property type="term" value="F:hydrolase activity"/>
    <property type="evidence" value="ECO:0007669"/>
    <property type="project" value="InterPro"/>
</dbReference>
<dbReference type="InterPro" id="IPR029058">
    <property type="entry name" value="AB_hydrolase_fold"/>
</dbReference>
<dbReference type="PANTHER" id="PTHR23024">
    <property type="entry name" value="ARYLACETAMIDE DEACETYLASE"/>
    <property type="match status" value="1"/>
</dbReference>
<feature type="active site" evidence="2">
    <location>
        <position position="163"/>
    </location>
</feature>
<dbReference type="Gene3D" id="3.40.50.1820">
    <property type="entry name" value="alpha/beta hydrolase"/>
    <property type="match status" value="1"/>
</dbReference>
<dbReference type="Pfam" id="PF07859">
    <property type="entry name" value="Abhydrolase_3"/>
    <property type="match status" value="1"/>
</dbReference>
<sequence>MESTQESEIAQDFSPFLRIYKDGRVDRIIGAEIVPPSLDPKTNVQSKDVVYSPEINQSVRIYIPKQQNPEKLPLLVYFHGGGFVVETAFSPAYHNYLNLLVGKANVVAVSVDYRRAPEHPVPIPFDDSWTALKWVASHANGNGPEEWLNDFADFGKVFFAGDSAGATLAHQMGIRHGGEKLDGVNVNGIVLIHPYFGGIDPIGSEAENLQGKAMADGVWHFASPKTSGCDDPLFNPVLDPKFASLGCTRVLVCVAEKDYLVDRGRYYYEKLKESGWRGEVEFVETKGEEHVFHLQKPDCEGAVSMLSSIVSFINQDVVVS</sequence>
<protein>
    <submittedName>
        <fullName evidence="4">Exostosin family protein</fullName>
    </submittedName>
</protein>
<dbReference type="AlphaFoldDB" id="A0A7J7DYR0"/>
<dbReference type="InterPro" id="IPR033140">
    <property type="entry name" value="Lipase_GDXG_put_SER_AS"/>
</dbReference>
<dbReference type="InParanoid" id="A0A7J7DYR0"/>
<dbReference type="PANTHER" id="PTHR23024:SF467">
    <property type="entry name" value="CARBOXYLESTERASE 12-RELATED"/>
    <property type="match status" value="1"/>
</dbReference>
<organism evidence="4 5">
    <name type="scientific">Tripterygium wilfordii</name>
    <name type="common">Thunder God vine</name>
    <dbReference type="NCBI Taxonomy" id="458696"/>
    <lineage>
        <taxon>Eukaryota</taxon>
        <taxon>Viridiplantae</taxon>
        <taxon>Streptophyta</taxon>
        <taxon>Embryophyta</taxon>
        <taxon>Tracheophyta</taxon>
        <taxon>Spermatophyta</taxon>
        <taxon>Magnoliopsida</taxon>
        <taxon>eudicotyledons</taxon>
        <taxon>Gunneridae</taxon>
        <taxon>Pentapetalae</taxon>
        <taxon>rosids</taxon>
        <taxon>fabids</taxon>
        <taxon>Celastrales</taxon>
        <taxon>Celastraceae</taxon>
        <taxon>Tripterygium</taxon>
    </lineage>
</organism>
<evidence type="ECO:0000256" key="2">
    <source>
        <dbReference type="PROSITE-ProRule" id="PRU10038"/>
    </source>
</evidence>
<reference evidence="4 5" key="1">
    <citation type="journal article" date="2020" name="Nat. Commun.">
        <title>Genome of Tripterygium wilfordii and identification of cytochrome P450 involved in triptolide biosynthesis.</title>
        <authorList>
            <person name="Tu L."/>
            <person name="Su P."/>
            <person name="Zhang Z."/>
            <person name="Gao L."/>
            <person name="Wang J."/>
            <person name="Hu T."/>
            <person name="Zhou J."/>
            <person name="Zhang Y."/>
            <person name="Zhao Y."/>
            <person name="Liu Y."/>
            <person name="Song Y."/>
            <person name="Tong Y."/>
            <person name="Lu Y."/>
            <person name="Yang J."/>
            <person name="Xu C."/>
            <person name="Jia M."/>
            <person name="Peters R.J."/>
            <person name="Huang L."/>
            <person name="Gao W."/>
        </authorList>
    </citation>
    <scope>NUCLEOTIDE SEQUENCE [LARGE SCALE GENOMIC DNA]</scope>
    <source>
        <strain evidence="5">cv. XIE 37</strain>
        <tissue evidence="4">Leaf</tissue>
    </source>
</reference>
<gene>
    <name evidence="4" type="ORF">HS088_TW02G00226</name>
</gene>
<keyword evidence="5" id="KW-1185">Reference proteome</keyword>
<evidence type="ECO:0000313" key="4">
    <source>
        <dbReference type="EMBL" id="KAF5751216.1"/>
    </source>
</evidence>
<dbReference type="FunCoup" id="A0A7J7DYR0">
    <property type="interactions" value="373"/>
</dbReference>
<dbReference type="OrthoDB" id="408631at2759"/>
<proteinExistence type="inferred from homology"/>
<dbReference type="EMBL" id="JAAARO010000002">
    <property type="protein sequence ID" value="KAF5751216.1"/>
    <property type="molecule type" value="Genomic_DNA"/>
</dbReference>